<feature type="transmembrane region" description="Helical" evidence="7">
    <location>
        <begin position="238"/>
        <end position="258"/>
    </location>
</feature>
<name>A0A6I4VVJ8_9BACL</name>
<evidence type="ECO:0000256" key="7">
    <source>
        <dbReference type="SAM" id="Phobius"/>
    </source>
</evidence>
<keyword evidence="4 7" id="KW-0812">Transmembrane</keyword>
<dbReference type="PANTHER" id="PTHR42718">
    <property type="entry name" value="MAJOR FACILITATOR SUPERFAMILY MULTIDRUG TRANSPORTER MFSC"/>
    <property type="match status" value="1"/>
</dbReference>
<dbReference type="InterPro" id="IPR011701">
    <property type="entry name" value="MFS"/>
</dbReference>
<keyword evidence="3" id="KW-1003">Cell membrane</keyword>
<feature type="transmembrane region" description="Helical" evidence="7">
    <location>
        <begin position="53"/>
        <end position="73"/>
    </location>
</feature>
<feature type="domain" description="Major facilitator superfamily (MFS) profile" evidence="8">
    <location>
        <begin position="19"/>
        <end position="477"/>
    </location>
</feature>
<dbReference type="InterPro" id="IPR036259">
    <property type="entry name" value="MFS_trans_sf"/>
</dbReference>
<dbReference type="GO" id="GO:0022857">
    <property type="term" value="F:transmembrane transporter activity"/>
    <property type="evidence" value="ECO:0007669"/>
    <property type="project" value="InterPro"/>
</dbReference>
<dbReference type="SUPFAM" id="SSF103473">
    <property type="entry name" value="MFS general substrate transporter"/>
    <property type="match status" value="1"/>
</dbReference>
<feature type="transmembrane region" description="Helical" evidence="7">
    <location>
        <begin position="146"/>
        <end position="167"/>
    </location>
</feature>
<evidence type="ECO:0000256" key="6">
    <source>
        <dbReference type="ARBA" id="ARBA00023136"/>
    </source>
</evidence>
<dbReference type="Gene3D" id="1.20.1720.10">
    <property type="entry name" value="Multidrug resistance protein D"/>
    <property type="match status" value="1"/>
</dbReference>
<proteinExistence type="predicted"/>
<gene>
    <name evidence="9" type="ORF">GSM42_12930</name>
</gene>
<comment type="caution">
    <text evidence="9">The sequence shown here is derived from an EMBL/GenBank/DDBJ whole genome shotgun (WGS) entry which is preliminary data.</text>
</comment>
<organism evidence="9 10">
    <name type="scientific">Shimazuella alba</name>
    <dbReference type="NCBI Taxonomy" id="2690964"/>
    <lineage>
        <taxon>Bacteria</taxon>
        <taxon>Bacillati</taxon>
        <taxon>Bacillota</taxon>
        <taxon>Bacilli</taxon>
        <taxon>Bacillales</taxon>
        <taxon>Thermoactinomycetaceae</taxon>
        <taxon>Shimazuella</taxon>
    </lineage>
</organism>
<feature type="transmembrane region" description="Helical" evidence="7">
    <location>
        <begin position="114"/>
        <end position="134"/>
    </location>
</feature>
<keyword evidence="2" id="KW-0813">Transport</keyword>
<feature type="transmembrane region" description="Helical" evidence="7">
    <location>
        <begin position="362"/>
        <end position="382"/>
    </location>
</feature>
<feature type="transmembrane region" description="Helical" evidence="7">
    <location>
        <begin position="206"/>
        <end position="226"/>
    </location>
</feature>
<comment type="subcellular location">
    <subcellularLocation>
        <location evidence="1">Cell membrane</location>
        <topology evidence="1">Multi-pass membrane protein</topology>
    </subcellularLocation>
</comment>
<dbReference type="GO" id="GO:0005886">
    <property type="term" value="C:plasma membrane"/>
    <property type="evidence" value="ECO:0007669"/>
    <property type="project" value="UniProtKB-SubCell"/>
</dbReference>
<feature type="transmembrane region" description="Helical" evidence="7">
    <location>
        <begin position="339"/>
        <end position="356"/>
    </location>
</feature>
<evidence type="ECO:0000313" key="9">
    <source>
        <dbReference type="EMBL" id="MXQ54601.1"/>
    </source>
</evidence>
<dbReference type="PRINTS" id="PR01036">
    <property type="entry name" value="TCRTETB"/>
</dbReference>
<dbReference type="NCBIfam" id="TIGR00711">
    <property type="entry name" value="efflux_EmrB"/>
    <property type="match status" value="1"/>
</dbReference>
<feature type="transmembrane region" description="Helical" evidence="7">
    <location>
        <begin position="403"/>
        <end position="424"/>
    </location>
</feature>
<evidence type="ECO:0000256" key="4">
    <source>
        <dbReference type="ARBA" id="ARBA00022692"/>
    </source>
</evidence>
<feature type="transmembrane region" description="Helical" evidence="7">
    <location>
        <begin position="279"/>
        <end position="299"/>
    </location>
</feature>
<dbReference type="CDD" id="cd17503">
    <property type="entry name" value="MFS_LmrB_MDR_like"/>
    <property type="match status" value="1"/>
</dbReference>
<protein>
    <submittedName>
        <fullName evidence="9">DHA2 family efflux MFS transporter permease subunit</fullName>
    </submittedName>
</protein>
<evidence type="ECO:0000259" key="8">
    <source>
        <dbReference type="PROSITE" id="PS50850"/>
    </source>
</evidence>
<feature type="transmembrane region" description="Helical" evidence="7">
    <location>
        <begin position="85"/>
        <end position="108"/>
    </location>
</feature>
<reference evidence="9 10" key="1">
    <citation type="submission" date="2019-12" db="EMBL/GenBank/DDBJ databases">
        <title>Whole-genome analyses of novel actinobacteria.</title>
        <authorList>
            <person name="Sahin N."/>
            <person name="Saygin H."/>
        </authorList>
    </citation>
    <scope>NUCLEOTIDE SEQUENCE [LARGE SCALE GENOMIC DNA]</scope>
    <source>
        <strain evidence="9 10">KC615</strain>
    </source>
</reference>
<dbReference type="InterPro" id="IPR004638">
    <property type="entry name" value="EmrB-like"/>
</dbReference>
<keyword evidence="6 7" id="KW-0472">Membrane</keyword>
<dbReference type="AlphaFoldDB" id="A0A6I4VVJ8"/>
<evidence type="ECO:0000313" key="10">
    <source>
        <dbReference type="Proteomes" id="UP000430692"/>
    </source>
</evidence>
<dbReference type="RefSeq" id="WP_160802051.1">
    <property type="nucleotide sequence ID" value="NZ_WUUL01000008.1"/>
</dbReference>
<feature type="transmembrane region" description="Helical" evidence="7">
    <location>
        <begin position="305"/>
        <end position="327"/>
    </location>
</feature>
<dbReference type="PROSITE" id="PS50850">
    <property type="entry name" value="MFS"/>
    <property type="match status" value="1"/>
</dbReference>
<accession>A0A6I4VVJ8</accession>
<keyword evidence="10" id="KW-1185">Reference proteome</keyword>
<evidence type="ECO:0000256" key="3">
    <source>
        <dbReference type="ARBA" id="ARBA00022475"/>
    </source>
</evidence>
<dbReference type="InterPro" id="IPR020846">
    <property type="entry name" value="MFS_dom"/>
</dbReference>
<keyword evidence="5 7" id="KW-1133">Transmembrane helix</keyword>
<dbReference type="EMBL" id="WUUL01000008">
    <property type="protein sequence ID" value="MXQ54601.1"/>
    <property type="molecule type" value="Genomic_DNA"/>
</dbReference>
<evidence type="ECO:0000256" key="2">
    <source>
        <dbReference type="ARBA" id="ARBA00022448"/>
    </source>
</evidence>
<sequence>MQEANVVEHQIPKVKVFPIMFSLMLAVFIGTFNETALNVALSELMRTFHIGETLVQWLTTGYLLTLGILVPLSGLLMKWFTTRQLFLTAVALSIIGAVTGAIAGSFEILMIARIFQAAGTAILLPLLFNSALILFPPEKRGSAMGLVALVFTAAPAVGPTISGLLIVKLSWHWIFWISCLFMLVSLVFGAIYIQNISKITKPKIELFSLFMSIFGFGALVFGFSNIGESESDWNSTKVFIPIVISIVILTFFVFRQLTIEKPLMDLRAFQKSMFVNGTLLILVCMMVNLSAMLILPMYLIRVIGLNALSAGLVLLPGGLIFAFFAPVIGRLFDKYGPKWLVLPGLIIVVVSLWFLTSLSPTSTISLIVSLHCSLMIGIVMVWNPAQTNGMNDLPPEMYPDGTAIMNTLLQIAGAIGTATAVSVMKIGEIKFLENSSSPDVLHPSLALTAGIQDAFFFTISVSAVGLLIGLFIKRVKVENQHHMK</sequence>
<dbReference type="Pfam" id="PF07690">
    <property type="entry name" value="MFS_1"/>
    <property type="match status" value="1"/>
</dbReference>
<feature type="transmembrane region" description="Helical" evidence="7">
    <location>
        <begin position="444"/>
        <end position="472"/>
    </location>
</feature>
<feature type="transmembrane region" description="Helical" evidence="7">
    <location>
        <begin position="16"/>
        <end position="33"/>
    </location>
</feature>
<feature type="transmembrane region" description="Helical" evidence="7">
    <location>
        <begin position="173"/>
        <end position="194"/>
    </location>
</feature>
<evidence type="ECO:0000256" key="1">
    <source>
        <dbReference type="ARBA" id="ARBA00004651"/>
    </source>
</evidence>
<dbReference type="PANTHER" id="PTHR42718:SF43">
    <property type="entry name" value="LINCOMYCIN RESISTANCE PROTEIN LMRB"/>
    <property type="match status" value="1"/>
</dbReference>
<evidence type="ECO:0000256" key="5">
    <source>
        <dbReference type="ARBA" id="ARBA00022989"/>
    </source>
</evidence>
<dbReference type="Gene3D" id="1.20.1250.20">
    <property type="entry name" value="MFS general substrate transporter like domains"/>
    <property type="match status" value="1"/>
</dbReference>
<dbReference type="Proteomes" id="UP000430692">
    <property type="component" value="Unassembled WGS sequence"/>
</dbReference>